<feature type="coiled-coil region" evidence="4">
    <location>
        <begin position="135"/>
        <end position="173"/>
    </location>
</feature>
<name>A0A8B8B7A6_CRAVI</name>
<dbReference type="InterPro" id="IPR000315">
    <property type="entry name" value="Znf_B-box"/>
</dbReference>
<dbReference type="KEGG" id="cvn:111107617"/>
<keyword evidence="6" id="KW-1185">Reference proteome</keyword>
<evidence type="ECO:0000259" key="5">
    <source>
        <dbReference type="PROSITE" id="PS50119"/>
    </source>
</evidence>
<dbReference type="GO" id="GO:0008270">
    <property type="term" value="F:zinc ion binding"/>
    <property type="evidence" value="ECO:0007669"/>
    <property type="project" value="UniProtKB-KW"/>
</dbReference>
<dbReference type="SMART" id="SM00336">
    <property type="entry name" value="BBOX"/>
    <property type="match status" value="2"/>
</dbReference>
<dbReference type="PANTHER" id="PTHR25462">
    <property type="entry name" value="BONUS, ISOFORM C-RELATED"/>
    <property type="match status" value="1"/>
</dbReference>
<feature type="repeat" description="NHL" evidence="3">
    <location>
        <begin position="479"/>
        <end position="506"/>
    </location>
</feature>
<reference evidence="7" key="1">
    <citation type="submission" date="2025-08" db="UniProtKB">
        <authorList>
            <consortium name="RefSeq"/>
        </authorList>
    </citation>
    <scope>IDENTIFICATION</scope>
    <source>
        <tissue evidence="7">Whole sample</tissue>
    </source>
</reference>
<dbReference type="InterPro" id="IPR047153">
    <property type="entry name" value="TRIM45/56/19-like"/>
</dbReference>
<accession>A0A8B8B7A6</accession>
<keyword evidence="2" id="KW-0479">Metal-binding</keyword>
<dbReference type="PROSITE" id="PS50119">
    <property type="entry name" value="ZF_BBOX"/>
    <property type="match status" value="2"/>
</dbReference>
<feature type="domain" description="B box-type" evidence="5">
    <location>
        <begin position="68"/>
        <end position="105"/>
    </location>
</feature>
<keyword evidence="1" id="KW-0677">Repeat</keyword>
<protein>
    <submittedName>
        <fullName evidence="7">Uncharacterized protein LOC111107617</fullName>
    </submittedName>
</protein>
<sequence length="549" mass="62759">MTKMDPDNIPQDVARCDLCKTAIAQSYCDFCHVNLCKPCIGEHISDEYDKHKIVPFLQRKSTLIYPKCETHQNATCKYQCKDCDVFVCSHCTASSQHMGHKFVNLKELFSTLKRHIKSDVAELRNLIIPAYTEIVIDLENDISNIDGEYEKLLKEISKQREEIHKNVDNAFNKMEKKIGEMKMKHHIMLKKQLNETRHKQSLIKKSQDDLTELEECNNVWSTIQYISKNKEFSHPPPRISVKMPRFVPKQIDMVKLCSLFGELSPLSTILEEGVLIARKPELLEKPEILHTFKTGHTGLRCVICLNEKQILASGKTADIKCFNISGVLQKTIKTKWPNDIAVDQDRALLYLDGRVKSVFKVKNNQTERIIRLEGWTPNNLSATSSGDLLVTMYRNDETQSKVVRYSGSNVKQTIQFDDEGQPLYSGNGYIKYISENRNLDICVADCGAGAVVVVNQTGKLRFRYTAGHRSPAENEPFKPNGITTDNQNRILTSDCDNHRIHIIDANGQFLRYIDNCDTLFPYGLCIDNEKNLLVCEFRSGNVKKIKYLA</sequence>
<evidence type="ECO:0000256" key="2">
    <source>
        <dbReference type="PROSITE-ProRule" id="PRU00024"/>
    </source>
</evidence>
<dbReference type="InterPro" id="IPR001258">
    <property type="entry name" value="NHL_repeat"/>
</dbReference>
<dbReference type="Proteomes" id="UP000694844">
    <property type="component" value="Chromosome 8"/>
</dbReference>
<keyword evidence="4" id="KW-0175">Coiled coil</keyword>
<dbReference type="GO" id="GO:0061630">
    <property type="term" value="F:ubiquitin protein ligase activity"/>
    <property type="evidence" value="ECO:0007669"/>
    <property type="project" value="TreeGrafter"/>
</dbReference>
<dbReference type="Gene3D" id="2.120.10.30">
    <property type="entry name" value="TolB, C-terminal domain"/>
    <property type="match status" value="1"/>
</dbReference>
<evidence type="ECO:0000256" key="4">
    <source>
        <dbReference type="SAM" id="Coils"/>
    </source>
</evidence>
<dbReference type="OrthoDB" id="6043636at2759"/>
<evidence type="ECO:0000313" key="7">
    <source>
        <dbReference type="RefSeq" id="XP_022298599.1"/>
    </source>
</evidence>
<feature type="domain" description="B box-type" evidence="5">
    <location>
        <begin position="11"/>
        <end position="56"/>
    </location>
</feature>
<dbReference type="InterPro" id="IPR011042">
    <property type="entry name" value="6-blade_b-propeller_TolB-like"/>
</dbReference>
<dbReference type="GeneID" id="111107617"/>
<evidence type="ECO:0000256" key="1">
    <source>
        <dbReference type="ARBA" id="ARBA00022737"/>
    </source>
</evidence>
<dbReference type="Gene3D" id="3.30.160.60">
    <property type="entry name" value="Classic Zinc Finger"/>
    <property type="match status" value="1"/>
</dbReference>
<proteinExistence type="predicted"/>
<dbReference type="Pfam" id="PF01436">
    <property type="entry name" value="NHL"/>
    <property type="match status" value="1"/>
</dbReference>
<dbReference type="PROSITE" id="PS51125">
    <property type="entry name" value="NHL"/>
    <property type="match status" value="1"/>
</dbReference>
<gene>
    <name evidence="7" type="primary">LOC111107617</name>
</gene>
<dbReference type="PANTHER" id="PTHR25462:SF296">
    <property type="entry name" value="MEIOTIC P26, ISOFORM F"/>
    <property type="match status" value="1"/>
</dbReference>
<evidence type="ECO:0000313" key="6">
    <source>
        <dbReference type="Proteomes" id="UP000694844"/>
    </source>
</evidence>
<keyword evidence="2" id="KW-0863">Zinc-finger</keyword>
<dbReference type="SUPFAM" id="SSF57845">
    <property type="entry name" value="B-box zinc-binding domain"/>
    <property type="match status" value="1"/>
</dbReference>
<keyword evidence="2" id="KW-0862">Zinc</keyword>
<organism evidence="6 7">
    <name type="scientific">Crassostrea virginica</name>
    <name type="common">Eastern oyster</name>
    <dbReference type="NCBI Taxonomy" id="6565"/>
    <lineage>
        <taxon>Eukaryota</taxon>
        <taxon>Metazoa</taxon>
        <taxon>Spiralia</taxon>
        <taxon>Lophotrochozoa</taxon>
        <taxon>Mollusca</taxon>
        <taxon>Bivalvia</taxon>
        <taxon>Autobranchia</taxon>
        <taxon>Pteriomorphia</taxon>
        <taxon>Ostreida</taxon>
        <taxon>Ostreoidea</taxon>
        <taxon>Ostreidae</taxon>
        <taxon>Crassostrea</taxon>
    </lineage>
</organism>
<dbReference type="AlphaFoldDB" id="A0A8B8B7A6"/>
<dbReference type="RefSeq" id="XP_022298599.1">
    <property type="nucleotide sequence ID" value="XM_022442891.1"/>
</dbReference>
<dbReference type="SUPFAM" id="SSF101898">
    <property type="entry name" value="NHL repeat"/>
    <property type="match status" value="1"/>
</dbReference>
<evidence type="ECO:0000256" key="3">
    <source>
        <dbReference type="PROSITE-ProRule" id="PRU00504"/>
    </source>
</evidence>
<dbReference type="Pfam" id="PF00643">
    <property type="entry name" value="zf-B_box"/>
    <property type="match status" value="1"/>
</dbReference>